<dbReference type="HOGENOM" id="CLU_374608_0_0_0"/>
<sequence>MTQPLSLAAWVNADLSIPLGDPAQVPRSYAVRVDRDGPSIDSRSLESRLVSGSNLEPRFVHAAVRGVLRAGGPRPAWWFEAETSGFANPNRQALQLDWDSTSRNLLILGDLENESWQSYNVYGERSGILIVPAPSVNEVVGEPLDSVSRRGQLMTRSQTETWLDELPFNPDAADLGDQTVLVVVSDWLDLSALRESASVWGGRAEWADTRGGTDRDAYDTEAWERLMRRLIRLRDDLQKRRVVVLLTEGMAKGPVPRRVVQTVREEWERENPKALSAAVETADRDLEASWTVWPLPDPGDLPTRDQLRVWRSLADRGGWGPEARAARADRRAMLDWGGGTSRCDHSALWTDSALTRGEPAIHGLLGLAERMAEAIRAIEPEPAWKIIALAIGWDDPPRESGPIPTTPAGFFRAWPDRLDHLATAESIDPTEVAQAAVDWNHWMRPLGTEPWPSDDQSRLLLDRSWAASWAQRLRDHLGWVARVWEPLVRELVRWGFRADRYDWLGEEELIFQEGQLAAAPTLERLIRLRRQVELRLLDDLRERAADLTHDTLSRRIEPYRRLLALLPSSPLVERLDAALERIDPQAFEEALELLERVRDRAAREQRRTEAVTLEAMADHGFSRHASDPGGHHNRESNGYHHASSVTLNRGSIAGVEADLKELDDRIAWIEGIVKDARPLAAPRRGPVLVMPSARALSEFADSPHHRFAAVVRWGSVTDSRDSDLDHWLARLGKRFIRVLPS</sequence>
<proteinExistence type="predicted"/>
<dbReference type="AlphaFoldDB" id="E8R1W1"/>
<accession>E8R1W1</accession>
<reference key="1">
    <citation type="submission" date="2010-11" db="EMBL/GenBank/DDBJ databases">
        <title>The complete sequence of chromosome of Isophaera pallida ATCC 43644.</title>
        <authorList>
            <consortium name="US DOE Joint Genome Institute (JGI-PGF)"/>
            <person name="Lucas S."/>
            <person name="Copeland A."/>
            <person name="Lapidus A."/>
            <person name="Bruce D."/>
            <person name="Goodwin L."/>
            <person name="Pitluck S."/>
            <person name="Kyrpides N."/>
            <person name="Mavromatis K."/>
            <person name="Pagani I."/>
            <person name="Ivanova N."/>
            <person name="Saunders E."/>
            <person name="Brettin T."/>
            <person name="Detter J.C."/>
            <person name="Han C."/>
            <person name="Tapia R."/>
            <person name="Land M."/>
            <person name="Hauser L."/>
            <person name="Markowitz V."/>
            <person name="Cheng J.-F."/>
            <person name="Hugenholtz P."/>
            <person name="Woyke T."/>
            <person name="Wu D."/>
            <person name="Eisen J.A."/>
        </authorList>
    </citation>
    <scope>NUCLEOTIDE SEQUENCE</scope>
    <source>
        <strain>ATCC 43644</strain>
    </source>
</reference>
<dbReference type="InParanoid" id="E8R1W1"/>
<keyword evidence="3" id="KW-1185">Reference proteome</keyword>
<dbReference type="Proteomes" id="UP000008631">
    <property type="component" value="Chromosome"/>
</dbReference>
<gene>
    <name evidence="2" type="ordered locus">Isop_0792</name>
</gene>
<dbReference type="EMBL" id="CP002353">
    <property type="protein sequence ID" value="ADV61383.1"/>
    <property type="molecule type" value="Genomic_DNA"/>
</dbReference>
<evidence type="ECO:0000313" key="3">
    <source>
        <dbReference type="Proteomes" id="UP000008631"/>
    </source>
</evidence>
<organism evidence="2 3">
    <name type="scientific">Isosphaera pallida (strain ATCC 43644 / DSM 9630 / IS1B)</name>
    <dbReference type="NCBI Taxonomy" id="575540"/>
    <lineage>
        <taxon>Bacteria</taxon>
        <taxon>Pseudomonadati</taxon>
        <taxon>Planctomycetota</taxon>
        <taxon>Planctomycetia</taxon>
        <taxon>Isosphaerales</taxon>
        <taxon>Isosphaeraceae</taxon>
        <taxon>Isosphaera</taxon>
    </lineage>
</organism>
<feature type="compositionally biased region" description="Basic and acidic residues" evidence="1">
    <location>
        <begin position="619"/>
        <end position="638"/>
    </location>
</feature>
<protein>
    <submittedName>
        <fullName evidence="2">Uncharacterized protein</fullName>
    </submittedName>
</protein>
<name>E8R1W1_ISOPI</name>
<evidence type="ECO:0000256" key="1">
    <source>
        <dbReference type="SAM" id="MobiDB-lite"/>
    </source>
</evidence>
<dbReference type="KEGG" id="ipa:Isop_0792"/>
<evidence type="ECO:0000313" key="2">
    <source>
        <dbReference type="EMBL" id="ADV61383.1"/>
    </source>
</evidence>
<reference evidence="2 3" key="2">
    <citation type="journal article" date="2011" name="Stand. Genomic Sci.">
        <title>Complete genome sequence of Isosphaera pallida type strain (IS1B).</title>
        <authorList>
            <consortium name="US DOE Joint Genome Institute (JGI-PGF)"/>
            <person name="Goker M."/>
            <person name="Cleland D."/>
            <person name="Saunders E."/>
            <person name="Lapidus A."/>
            <person name="Nolan M."/>
            <person name="Lucas S."/>
            <person name="Hammon N."/>
            <person name="Deshpande S."/>
            <person name="Cheng J.F."/>
            <person name="Tapia R."/>
            <person name="Han C."/>
            <person name="Goodwin L."/>
            <person name="Pitluck S."/>
            <person name="Liolios K."/>
            <person name="Pagani I."/>
            <person name="Ivanova N."/>
            <person name="Mavromatis K."/>
            <person name="Pati A."/>
            <person name="Chen A."/>
            <person name="Palaniappan K."/>
            <person name="Land M."/>
            <person name="Hauser L."/>
            <person name="Chang Y.J."/>
            <person name="Jeffries C.D."/>
            <person name="Detter J.C."/>
            <person name="Beck B."/>
            <person name="Woyke T."/>
            <person name="Bristow J."/>
            <person name="Eisen J.A."/>
            <person name="Markowitz V."/>
            <person name="Hugenholtz P."/>
            <person name="Kyrpides N.C."/>
            <person name="Klenk H.P."/>
        </authorList>
    </citation>
    <scope>NUCLEOTIDE SEQUENCE [LARGE SCALE GENOMIC DNA]</scope>
    <source>
        <strain evidence="3">ATCC 43644 / DSM 9630 / IS1B</strain>
    </source>
</reference>
<feature type="region of interest" description="Disordered" evidence="1">
    <location>
        <begin position="619"/>
        <end position="641"/>
    </location>
</feature>